<dbReference type="GO" id="GO:0016020">
    <property type="term" value="C:membrane"/>
    <property type="evidence" value="ECO:0007669"/>
    <property type="project" value="UniProtKB-SubCell"/>
</dbReference>
<keyword evidence="4 8" id="KW-0472">Membrane</keyword>
<dbReference type="NCBIfam" id="TIGR03592">
    <property type="entry name" value="yidC_oxa1_cterm"/>
    <property type="match status" value="1"/>
</dbReference>
<name>A0ABD3NBU5_9STRA</name>
<comment type="subcellular location">
    <subcellularLocation>
        <location evidence="1 5">Membrane</location>
        <topology evidence="1 5">Multi-pass membrane protein</topology>
    </subcellularLocation>
</comment>
<evidence type="ECO:0000313" key="10">
    <source>
        <dbReference type="EMBL" id="KAL3773518.1"/>
    </source>
</evidence>
<evidence type="ECO:0000259" key="9">
    <source>
        <dbReference type="Pfam" id="PF02096"/>
    </source>
</evidence>
<dbReference type="PANTHER" id="PTHR12428:SF65">
    <property type="entry name" value="CYTOCHROME C OXIDASE ASSEMBLY PROTEIN COX18, MITOCHONDRIAL"/>
    <property type="match status" value="1"/>
</dbReference>
<feature type="compositionally biased region" description="Polar residues" evidence="7">
    <location>
        <begin position="87"/>
        <end position="98"/>
    </location>
</feature>
<evidence type="ECO:0000256" key="5">
    <source>
        <dbReference type="RuleBase" id="RU003945"/>
    </source>
</evidence>
<proteinExistence type="inferred from homology"/>
<evidence type="ECO:0000313" key="11">
    <source>
        <dbReference type="Proteomes" id="UP001530400"/>
    </source>
</evidence>
<evidence type="ECO:0000256" key="8">
    <source>
        <dbReference type="SAM" id="Phobius"/>
    </source>
</evidence>
<protein>
    <recommendedName>
        <fullName evidence="9">Membrane insertase YidC/Oxa/ALB C-terminal domain-containing protein</fullName>
    </recommendedName>
</protein>
<dbReference type="InterPro" id="IPR028055">
    <property type="entry name" value="YidC/Oxa/ALB_C"/>
</dbReference>
<dbReference type="InterPro" id="IPR001708">
    <property type="entry name" value="YidC/ALB3/OXA1/COX18"/>
</dbReference>
<dbReference type="Pfam" id="PF02096">
    <property type="entry name" value="60KD_IMP"/>
    <property type="match status" value="1"/>
</dbReference>
<dbReference type="GO" id="GO:0051205">
    <property type="term" value="P:protein insertion into membrane"/>
    <property type="evidence" value="ECO:0007669"/>
    <property type="project" value="UniProtKB-ARBA"/>
</dbReference>
<feature type="transmembrane region" description="Helical" evidence="8">
    <location>
        <begin position="156"/>
        <end position="178"/>
    </location>
</feature>
<keyword evidence="6" id="KW-0175">Coiled coil</keyword>
<feature type="transmembrane region" description="Helical" evidence="8">
    <location>
        <begin position="232"/>
        <end position="252"/>
    </location>
</feature>
<organism evidence="10 11">
    <name type="scientific">Cyclotella atomus</name>
    <dbReference type="NCBI Taxonomy" id="382360"/>
    <lineage>
        <taxon>Eukaryota</taxon>
        <taxon>Sar</taxon>
        <taxon>Stramenopiles</taxon>
        <taxon>Ochrophyta</taxon>
        <taxon>Bacillariophyta</taxon>
        <taxon>Coscinodiscophyceae</taxon>
        <taxon>Thalassiosirophycidae</taxon>
        <taxon>Stephanodiscales</taxon>
        <taxon>Stephanodiscaceae</taxon>
        <taxon>Cyclotella</taxon>
    </lineage>
</organism>
<feature type="domain" description="Membrane insertase YidC/Oxa/ALB C-terminal" evidence="9">
    <location>
        <begin position="158"/>
        <end position="354"/>
    </location>
</feature>
<feature type="transmembrane region" description="Helical" evidence="8">
    <location>
        <begin position="319"/>
        <end position="339"/>
    </location>
</feature>
<dbReference type="Proteomes" id="UP001530400">
    <property type="component" value="Unassembled WGS sequence"/>
</dbReference>
<accession>A0ABD3NBU5</accession>
<gene>
    <name evidence="10" type="ORF">ACHAWO_000514</name>
</gene>
<keyword evidence="3 8" id="KW-1133">Transmembrane helix</keyword>
<reference evidence="10 11" key="1">
    <citation type="submission" date="2024-10" db="EMBL/GenBank/DDBJ databases">
        <title>Updated reference genomes for cyclostephanoid diatoms.</title>
        <authorList>
            <person name="Roberts W.R."/>
            <person name="Alverson A.J."/>
        </authorList>
    </citation>
    <scope>NUCLEOTIDE SEQUENCE [LARGE SCALE GENOMIC DNA]</scope>
    <source>
        <strain evidence="10 11">AJA010-31</strain>
    </source>
</reference>
<feature type="coiled-coil region" evidence="6">
    <location>
        <begin position="380"/>
        <end position="407"/>
    </location>
</feature>
<dbReference type="PANTHER" id="PTHR12428">
    <property type="entry name" value="OXA1"/>
    <property type="match status" value="1"/>
</dbReference>
<comment type="caution">
    <text evidence="10">The sequence shown here is derived from an EMBL/GenBank/DDBJ whole genome shotgun (WGS) entry which is preliminary data.</text>
</comment>
<evidence type="ECO:0000256" key="3">
    <source>
        <dbReference type="ARBA" id="ARBA00022989"/>
    </source>
</evidence>
<dbReference type="CDD" id="cd20069">
    <property type="entry name" value="5TM_Oxa1-like"/>
    <property type="match status" value="1"/>
</dbReference>
<evidence type="ECO:0000256" key="7">
    <source>
        <dbReference type="SAM" id="MobiDB-lite"/>
    </source>
</evidence>
<dbReference type="EMBL" id="JALLPJ020001230">
    <property type="protein sequence ID" value="KAL3773518.1"/>
    <property type="molecule type" value="Genomic_DNA"/>
</dbReference>
<sequence length="424" mass="47041">MLRTASTRLLLSSQRGRISQLQASLPNVSSLTNEDDRRSVHAPSATSNIYASRLGFSTAPPLLSVVSSSTSSSPLWSNQSFTSLSKRHMSTNSSNLPSFGSKPIPPEPSAESAIQSVINASDLTVPTAIPFEPTWWPSDQVLSLLTYVDTQILTDYPYAITIGATTLAFRILLLPLFAKGQRNASRMSHLQPELQKLKEGLEAKGKKVDMAEQQRYIQQTRALFKKYDCNPLMGLAAPFASFPFFIGMFLGLKNAPDYFPEVMQNGGFAWFVDLTQPDPYVALPILSAITFLGMTEVGKDQMMATDPARGRVMINVFRAMAVAMVPFTMNFNAGVFVYWTVNNTWSFGQALLFKNERVKKALGIWDPPKAVPGQEAASIFDEVQNLMKKKEEEVNALAKERIRAHNELIAKEKKVKKIMSEKTK</sequence>
<dbReference type="AlphaFoldDB" id="A0ABD3NBU5"/>
<evidence type="ECO:0000256" key="6">
    <source>
        <dbReference type="SAM" id="Coils"/>
    </source>
</evidence>
<evidence type="ECO:0000256" key="4">
    <source>
        <dbReference type="ARBA" id="ARBA00023136"/>
    </source>
</evidence>
<evidence type="ECO:0000256" key="2">
    <source>
        <dbReference type="ARBA" id="ARBA00022692"/>
    </source>
</evidence>
<keyword evidence="11" id="KW-1185">Reference proteome</keyword>
<feature type="transmembrane region" description="Helical" evidence="8">
    <location>
        <begin position="280"/>
        <end position="298"/>
    </location>
</feature>
<comment type="similarity">
    <text evidence="5">Belongs to the OXA1/ALB3/YidC family.</text>
</comment>
<keyword evidence="2 5" id="KW-0812">Transmembrane</keyword>
<feature type="region of interest" description="Disordered" evidence="7">
    <location>
        <begin position="87"/>
        <end position="111"/>
    </location>
</feature>
<evidence type="ECO:0000256" key="1">
    <source>
        <dbReference type="ARBA" id="ARBA00004141"/>
    </source>
</evidence>